<dbReference type="EMBL" id="JAVFHQ010000108">
    <property type="protein sequence ID" value="KAK4539221.1"/>
    <property type="molecule type" value="Genomic_DNA"/>
</dbReference>
<dbReference type="GO" id="GO:0006754">
    <property type="term" value="P:ATP biosynthetic process"/>
    <property type="evidence" value="ECO:0007669"/>
    <property type="project" value="TreeGrafter"/>
</dbReference>
<reference evidence="3 4" key="1">
    <citation type="submission" date="2021-11" db="EMBL/GenBank/DDBJ databases">
        <title>Black yeast isolated from Biological Soil Crust.</title>
        <authorList>
            <person name="Kurbessoian T."/>
        </authorList>
    </citation>
    <scope>NUCLEOTIDE SEQUENCE [LARGE SCALE GENOMIC DNA]</scope>
    <source>
        <strain evidence="3 4">CCFEE 5522</strain>
    </source>
</reference>
<dbReference type="PANTHER" id="PTHR21340:SF0">
    <property type="entry name" value="BIS(5'-NUCLEOSYL)-TETRAPHOSPHATASE [ASYMMETRICAL]"/>
    <property type="match status" value="1"/>
</dbReference>
<dbReference type="AlphaFoldDB" id="A0AAV9J4N9"/>
<dbReference type="InterPro" id="IPR051325">
    <property type="entry name" value="Nudix_hydrolase_domain"/>
</dbReference>
<evidence type="ECO:0000259" key="2">
    <source>
        <dbReference type="PROSITE" id="PS51462"/>
    </source>
</evidence>
<dbReference type="InterPro" id="IPR000086">
    <property type="entry name" value="NUDIX_hydrolase_dom"/>
</dbReference>
<dbReference type="Proteomes" id="UP001324427">
    <property type="component" value="Unassembled WGS sequence"/>
</dbReference>
<evidence type="ECO:0000256" key="1">
    <source>
        <dbReference type="ARBA" id="ARBA00022801"/>
    </source>
</evidence>
<name>A0AAV9J4N9_9PEZI</name>
<feature type="domain" description="Nudix hydrolase" evidence="2">
    <location>
        <begin position="15"/>
        <end position="144"/>
    </location>
</feature>
<dbReference type="InterPro" id="IPR015797">
    <property type="entry name" value="NUDIX_hydrolase-like_dom_sf"/>
</dbReference>
<dbReference type="PROSITE" id="PS51462">
    <property type="entry name" value="NUDIX"/>
    <property type="match status" value="1"/>
</dbReference>
<evidence type="ECO:0000313" key="3">
    <source>
        <dbReference type="EMBL" id="KAK4539221.1"/>
    </source>
</evidence>
<dbReference type="PROSITE" id="PS00893">
    <property type="entry name" value="NUDIX_BOX"/>
    <property type="match status" value="1"/>
</dbReference>
<organism evidence="3 4">
    <name type="scientific">Oleoguttula mirabilis</name>
    <dbReference type="NCBI Taxonomy" id="1507867"/>
    <lineage>
        <taxon>Eukaryota</taxon>
        <taxon>Fungi</taxon>
        <taxon>Dikarya</taxon>
        <taxon>Ascomycota</taxon>
        <taxon>Pezizomycotina</taxon>
        <taxon>Dothideomycetes</taxon>
        <taxon>Dothideomycetidae</taxon>
        <taxon>Mycosphaerellales</taxon>
        <taxon>Teratosphaeriaceae</taxon>
        <taxon>Oleoguttula</taxon>
    </lineage>
</organism>
<dbReference type="GO" id="GO:0004081">
    <property type="term" value="F:bis(5'-nucleosyl)-tetraphosphatase (asymmetrical) activity"/>
    <property type="evidence" value="ECO:0007669"/>
    <property type="project" value="TreeGrafter"/>
</dbReference>
<sequence>MPNSPFRTEQFTSEHFVESAGVVLIHKSSRKVCLIHHRHEDQWLLPKGRRNLAESREEAATREAKEETGYACDILPISMKSRAPPTGDDDDGVHVYESVYEAFMVTLRHLDERDVKVIWWYVAAVDERAGKAAGEQQSVEAVLVDFGAAVEQLTFAEDQEVMKRGLRLYVDTHEEKGGEI</sequence>
<keyword evidence="4" id="KW-1185">Reference proteome</keyword>
<dbReference type="InterPro" id="IPR020084">
    <property type="entry name" value="NUDIX_hydrolase_CS"/>
</dbReference>
<keyword evidence="1" id="KW-0378">Hydrolase</keyword>
<dbReference type="SUPFAM" id="SSF55811">
    <property type="entry name" value="Nudix"/>
    <property type="match status" value="1"/>
</dbReference>
<gene>
    <name evidence="3" type="ORF">LTR36_000876</name>
</gene>
<dbReference type="PANTHER" id="PTHR21340">
    <property type="entry name" value="DIADENOSINE 5,5-P1,P4-TETRAPHOSPHATE PYROPHOSPHOHYDROLASE MUTT"/>
    <property type="match status" value="1"/>
</dbReference>
<proteinExistence type="predicted"/>
<accession>A0AAV9J4N9</accession>
<dbReference type="GO" id="GO:0006167">
    <property type="term" value="P:AMP biosynthetic process"/>
    <property type="evidence" value="ECO:0007669"/>
    <property type="project" value="TreeGrafter"/>
</dbReference>
<dbReference type="Pfam" id="PF00293">
    <property type="entry name" value="NUDIX"/>
    <property type="match status" value="1"/>
</dbReference>
<dbReference type="Gene3D" id="3.90.79.10">
    <property type="entry name" value="Nucleoside Triphosphate Pyrophosphohydrolase"/>
    <property type="match status" value="1"/>
</dbReference>
<protein>
    <recommendedName>
        <fullName evidence="2">Nudix hydrolase domain-containing protein</fullName>
    </recommendedName>
</protein>
<evidence type="ECO:0000313" key="4">
    <source>
        <dbReference type="Proteomes" id="UP001324427"/>
    </source>
</evidence>
<comment type="caution">
    <text evidence="3">The sequence shown here is derived from an EMBL/GenBank/DDBJ whole genome shotgun (WGS) entry which is preliminary data.</text>
</comment>